<accession>A0ABV8K148</accession>
<dbReference type="PRINTS" id="PR00502">
    <property type="entry name" value="NUDIXFAMILY"/>
</dbReference>
<evidence type="ECO:0000256" key="2">
    <source>
        <dbReference type="ARBA" id="ARBA00022801"/>
    </source>
</evidence>
<dbReference type="PANTHER" id="PTHR43046">
    <property type="entry name" value="GDP-MANNOSE MANNOSYL HYDROLASE"/>
    <property type="match status" value="1"/>
</dbReference>
<keyword evidence="2 3" id="KW-0378">Hydrolase</keyword>
<evidence type="ECO:0000259" key="4">
    <source>
        <dbReference type="PROSITE" id="PS51462"/>
    </source>
</evidence>
<dbReference type="InterPro" id="IPR020084">
    <property type="entry name" value="NUDIX_hydrolase_CS"/>
</dbReference>
<name>A0ABV8K148_9BACL</name>
<keyword evidence="6" id="KW-1185">Reference proteome</keyword>
<reference evidence="6" key="1">
    <citation type="journal article" date="2019" name="Int. J. Syst. Evol. Microbiol.">
        <title>The Global Catalogue of Microorganisms (GCM) 10K type strain sequencing project: providing services to taxonomists for standard genome sequencing and annotation.</title>
        <authorList>
            <consortium name="The Broad Institute Genomics Platform"/>
            <consortium name="The Broad Institute Genome Sequencing Center for Infectious Disease"/>
            <person name="Wu L."/>
            <person name="Ma J."/>
        </authorList>
    </citation>
    <scope>NUCLEOTIDE SEQUENCE [LARGE SCALE GENOMIC DNA]</scope>
    <source>
        <strain evidence="6">IBRC-M 10987</strain>
    </source>
</reference>
<dbReference type="CDD" id="cd02883">
    <property type="entry name" value="NUDIX_Hydrolase"/>
    <property type="match status" value="1"/>
</dbReference>
<comment type="cofactor">
    <cofactor evidence="1">
        <name>Mg(2+)</name>
        <dbReference type="ChEBI" id="CHEBI:18420"/>
    </cofactor>
</comment>
<comment type="similarity">
    <text evidence="3">Belongs to the Nudix hydrolase family.</text>
</comment>
<dbReference type="Pfam" id="PF00293">
    <property type="entry name" value="NUDIX"/>
    <property type="match status" value="1"/>
</dbReference>
<dbReference type="PROSITE" id="PS00893">
    <property type="entry name" value="NUDIX_BOX"/>
    <property type="match status" value="1"/>
</dbReference>
<protein>
    <submittedName>
        <fullName evidence="5">NUDIX hydrolase</fullName>
        <ecNumber evidence="5">3.6.-.-</ecNumber>
    </submittedName>
</protein>
<dbReference type="Gene3D" id="3.90.79.10">
    <property type="entry name" value="Nucleoside Triphosphate Pyrophosphohydrolase"/>
    <property type="match status" value="1"/>
</dbReference>
<evidence type="ECO:0000313" key="6">
    <source>
        <dbReference type="Proteomes" id="UP001595715"/>
    </source>
</evidence>
<dbReference type="PANTHER" id="PTHR43046:SF15">
    <property type="entry name" value="MUTT_NUDIX FAMILY PROTEIN"/>
    <property type="match status" value="1"/>
</dbReference>
<comment type="caution">
    <text evidence="5">The sequence shown here is derived from an EMBL/GenBank/DDBJ whole genome shotgun (WGS) entry which is preliminary data.</text>
</comment>
<dbReference type="PROSITE" id="PS51462">
    <property type="entry name" value="NUDIX"/>
    <property type="match status" value="1"/>
</dbReference>
<dbReference type="GO" id="GO:0016787">
    <property type="term" value="F:hydrolase activity"/>
    <property type="evidence" value="ECO:0007669"/>
    <property type="project" value="UniProtKB-KW"/>
</dbReference>
<dbReference type="SUPFAM" id="SSF55811">
    <property type="entry name" value="Nudix"/>
    <property type="match status" value="1"/>
</dbReference>
<dbReference type="EMBL" id="JBHSAM010000014">
    <property type="protein sequence ID" value="MFC4099110.1"/>
    <property type="molecule type" value="Genomic_DNA"/>
</dbReference>
<evidence type="ECO:0000256" key="1">
    <source>
        <dbReference type="ARBA" id="ARBA00001946"/>
    </source>
</evidence>
<dbReference type="RefSeq" id="WP_377717801.1">
    <property type="nucleotide sequence ID" value="NZ_JBHSAM010000014.1"/>
</dbReference>
<evidence type="ECO:0000256" key="3">
    <source>
        <dbReference type="RuleBase" id="RU003476"/>
    </source>
</evidence>
<organism evidence="5 6">
    <name type="scientific">Paenibacillus xanthanilyticus</name>
    <dbReference type="NCBI Taxonomy" id="1783531"/>
    <lineage>
        <taxon>Bacteria</taxon>
        <taxon>Bacillati</taxon>
        <taxon>Bacillota</taxon>
        <taxon>Bacilli</taxon>
        <taxon>Bacillales</taxon>
        <taxon>Paenibacillaceae</taxon>
        <taxon>Paenibacillus</taxon>
    </lineage>
</organism>
<sequence length="178" mass="20143">MQWFAKITDLDVVGEASGELSQVSRHASRGVLLDDSMQVALMYMSTVDIYKLPGGGVDEDEDIEAAFIREIREETGYEAEITHVLGIVDEHKQRTGFLQRSYCYMAHALRELGFAALTESEAKLGMKAVWMPIDQALDCLEASLRVCDDYSARFMVMRDKRILEEAKRVLARCEIQGR</sequence>
<dbReference type="EC" id="3.6.-.-" evidence="5"/>
<dbReference type="InterPro" id="IPR015797">
    <property type="entry name" value="NUDIX_hydrolase-like_dom_sf"/>
</dbReference>
<proteinExistence type="inferred from homology"/>
<feature type="domain" description="Nudix hydrolase" evidence="4">
    <location>
        <begin position="24"/>
        <end position="155"/>
    </location>
</feature>
<dbReference type="InterPro" id="IPR020476">
    <property type="entry name" value="Nudix_hydrolase"/>
</dbReference>
<dbReference type="InterPro" id="IPR000086">
    <property type="entry name" value="NUDIX_hydrolase_dom"/>
</dbReference>
<gene>
    <name evidence="5" type="ORF">ACFOZ8_05495</name>
</gene>
<dbReference type="Proteomes" id="UP001595715">
    <property type="component" value="Unassembled WGS sequence"/>
</dbReference>
<evidence type="ECO:0000313" key="5">
    <source>
        <dbReference type="EMBL" id="MFC4099110.1"/>
    </source>
</evidence>